<evidence type="ECO:0000256" key="1">
    <source>
        <dbReference type="SAM" id="MobiDB-lite"/>
    </source>
</evidence>
<dbReference type="KEGG" id="mard:IBG28_18075"/>
<keyword evidence="3" id="KW-1185">Reference proteome</keyword>
<gene>
    <name evidence="2" type="ORF">IBG28_18075</name>
</gene>
<dbReference type="EMBL" id="CP061081">
    <property type="protein sequence ID" value="QNT05541.1"/>
    <property type="molecule type" value="Genomic_DNA"/>
</dbReference>
<proteinExistence type="predicted"/>
<evidence type="ECO:0000313" key="3">
    <source>
        <dbReference type="Proteomes" id="UP000516370"/>
    </source>
</evidence>
<dbReference type="Proteomes" id="UP000516370">
    <property type="component" value="Chromosome"/>
</dbReference>
<dbReference type="RefSeq" id="WP_162623484.1">
    <property type="nucleotide sequence ID" value="NZ_BMLJ01000009.1"/>
</dbReference>
<reference evidence="2 3" key="1">
    <citation type="submission" date="2020-09" db="EMBL/GenBank/DDBJ databases">
        <title>Complete genome sequence of an Arctic sea ice bacterium Marinomonas arctica BSI20414.</title>
        <authorList>
            <person name="Liao L."/>
            <person name="Chen B."/>
        </authorList>
    </citation>
    <scope>NUCLEOTIDE SEQUENCE [LARGE SCALE GENOMIC DNA]</scope>
    <source>
        <strain evidence="2 3">BSI20414</strain>
    </source>
</reference>
<feature type="region of interest" description="Disordered" evidence="1">
    <location>
        <begin position="43"/>
        <end position="87"/>
    </location>
</feature>
<evidence type="ECO:0000313" key="2">
    <source>
        <dbReference type="EMBL" id="QNT05541.1"/>
    </source>
</evidence>
<accession>A0A7H1J4X5</accession>
<protein>
    <submittedName>
        <fullName evidence="2">Uncharacterized protein</fullName>
    </submittedName>
</protein>
<sequence>MSDLATQYDDGVFEPDEETLISALRNQDDIPILMDIVAETVPVSSDKSVHSAQPLDEPEEYGMQSEKDLPEERDFSSNSAEGTHDDAMDDVLTLNDIVDESPLSQALIAKTIASVLERRLPELVSEVMQALQDAAETKKE</sequence>
<organism evidence="2 3">
    <name type="scientific">Marinomonas arctica</name>
    <dbReference type="NCBI Taxonomy" id="383750"/>
    <lineage>
        <taxon>Bacteria</taxon>
        <taxon>Pseudomonadati</taxon>
        <taxon>Pseudomonadota</taxon>
        <taxon>Gammaproteobacteria</taxon>
        <taxon>Oceanospirillales</taxon>
        <taxon>Oceanospirillaceae</taxon>
        <taxon>Marinomonas</taxon>
    </lineage>
</organism>
<name>A0A7H1J4X5_9GAMM</name>
<dbReference type="AlphaFoldDB" id="A0A7H1J4X5"/>
<feature type="compositionally biased region" description="Basic and acidic residues" evidence="1">
    <location>
        <begin position="65"/>
        <end position="75"/>
    </location>
</feature>